<dbReference type="GO" id="GO:0004523">
    <property type="term" value="F:RNA-DNA hybrid ribonuclease activity"/>
    <property type="evidence" value="ECO:0007669"/>
    <property type="project" value="InterPro"/>
</dbReference>
<dbReference type="CDD" id="cd01650">
    <property type="entry name" value="RT_nLTR_like"/>
    <property type="match status" value="1"/>
</dbReference>
<dbReference type="SUPFAM" id="SSF56219">
    <property type="entry name" value="DNase I-like"/>
    <property type="match status" value="1"/>
</dbReference>
<dbReference type="PROSITE" id="PS50878">
    <property type="entry name" value="RT_POL"/>
    <property type="match status" value="1"/>
</dbReference>
<dbReference type="Proteomes" id="UP000078284">
    <property type="component" value="Chromosome 4"/>
</dbReference>
<dbReference type="Gene3D" id="3.30.420.10">
    <property type="entry name" value="Ribonuclease H-like superfamily/Ribonuclease H"/>
    <property type="match status" value="1"/>
</dbReference>
<dbReference type="InterPro" id="IPR026960">
    <property type="entry name" value="RVT-Znf"/>
</dbReference>
<protein>
    <recommendedName>
        <fullName evidence="2">Reverse transcriptase domain-containing protein</fullName>
    </recommendedName>
</protein>
<dbReference type="SUPFAM" id="SSF56672">
    <property type="entry name" value="DNA/RNA polymerases"/>
    <property type="match status" value="1"/>
</dbReference>
<dbReference type="Pfam" id="PF14111">
    <property type="entry name" value="DUF4283"/>
    <property type="match status" value="1"/>
</dbReference>
<feature type="domain" description="Reverse transcriptase" evidence="2">
    <location>
        <begin position="985"/>
        <end position="1267"/>
    </location>
</feature>
<gene>
    <name evidence="3" type="ordered locus">AXX17_At4g21170</name>
</gene>
<evidence type="ECO:0000313" key="4">
    <source>
        <dbReference type="Proteomes" id="UP000078284"/>
    </source>
</evidence>
<dbReference type="InterPro" id="IPR025558">
    <property type="entry name" value="DUF4283"/>
</dbReference>
<organism evidence="3 4">
    <name type="scientific">Arabidopsis thaliana</name>
    <name type="common">Mouse-ear cress</name>
    <dbReference type="NCBI Taxonomy" id="3702"/>
    <lineage>
        <taxon>Eukaryota</taxon>
        <taxon>Viridiplantae</taxon>
        <taxon>Streptophyta</taxon>
        <taxon>Embryophyta</taxon>
        <taxon>Tracheophyta</taxon>
        <taxon>Spermatophyta</taxon>
        <taxon>Magnoliopsida</taxon>
        <taxon>eudicotyledons</taxon>
        <taxon>Gunneridae</taxon>
        <taxon>Pentapetalae</taxon>
        <taxon>rosids</taxon>
        <taxon>malvids</taxon>
        <taxon>Brassicales</taxon>
        <taxon>Brassicaceae</taxon>
        <taxon>Camelineae</taxon>
        <taxon>Arabidopsis</taxon>
    </lineage>
</organism>
<dbReference type="InterPro" id="IPR000477">
    <property type="entry name" value="RT_dom"/>
</dbReference>
<dbReference type="InterPro" id="IPR002156">
    <property type="entry name" value="RNaseH_domain"/>
</dbReference>
<evidence type="ECO:0000259" key="2">
    <source>
        <dbReference type="PROSITE" id="PS50878"/>
    </source>
</evidence>
<proteinExistence type="predicted"/>
<dbReference type="InterPro" id="IPR044730">
    <property type="entry name" value="RNase_H-like_dom_plant"/>
</dbReference>
<dbReference type="Gene3D" id="3.60.10.10">
    <property type="entry name" value="Endonuclease/exonuclease/phosphatase"/>
    <property type="match status" value="1"/>
</dbReference>
<dbReference type="InterPro" id="IPR043502">
    <property type="entry name" value="DNA/RNA_pol_sf"/>
</dbReference>
<feature type="compositionally biased region" description="Low complexity" evidence="1">
    <location>
        <begin position="230"/>
        <end position="240"/>
    </location>
</feature>
<feature type="region of interest" description="Disordered" evidence="1">
    <location>
        <begin position="450"/>
        <end position="516"/>
    </location>
</feature>
<feature type="compositionally biased region" description="Low complexity" evidence="1">
    <location>
        <begin position="488"/>
        <end position="498"/>
    </location>
</feature>
<dbReference type="Pfam" id="PF00078">
    <property type="entry name" value="RVT_1"/>
    <property type="match status" value="1"/>
</dbReference>
<dbReference type="InterPro" id="IPR005135">
    <property type="entry name" value="Endo/exonuclease/phosphatase"/>
</dbReference>
<evidence type="ECO:0000313" key="3">
    <source>
        <dbReference type="EMBL" id="OAO96867.1"/>
    </source>
</evidence>
<dbReference type="GO" id="GO:0003676">
    <property type="term" value="F:nucleic acid binding"/>
    <property type="evidence" value="ECO:0007669"/>
    <property type="project" value="InterPro"/>
</dbReference>
<feature type="compositionally biased region" description="Basic and acidic residues" evidence="1">
    <location>
        <begin position="275"/>
        <end position="290"/>
    </location>
</feature>
<dbReference type="PANTHER" id="PTHR33116">
    <property type="entry name" value="REVERSE TRANSCRIPTASE ZINC-BINDING DOMAIN-CONTAINING PROTEIN-RELATED-RELATED"/>
    <property type="match status" value="1"/>
</dbReference>
<name>A0A178UU29_ARATH</name>
<dbReference type="EMBL" id="LUHQ01000004">
    <property type="protein sequence ID" value="OAO96867.1"/>
    <property type="molecule type" value="Genomic_DNA"/>
</dbReference>
<reference evidence="4" key="1">
    <citation type="journal article" date="2016" name="Proc. Natl. Acad. Sci. U.S.A.">
        <title>Chromosome-level assembly of Arabidopsis thaliana Ler reveals the extent of translocation and inversion polymorphisms.</title>
        <authorList>
            <person name="Zapata L."/>
            <person name="Ding J."/>
            <person name="Willing E.M."/>
            <person name="Hartwig B."/>
            <person name="Bezdan D."/>
            <person name="Jiao W.B."/>
            <person name="Patel V."/>
            <person name="Velikkakam James G."/>
            <person name="Koornneef M."/>
            <person name="Ossowski S."/>
            <person name="Schneeberger K."/>
        </authorList>
    </citation>
    <scope>NUCLEOTIDE SEQUENCE [LARGE SCALE GENOMIC DNA]</scope>
    <source>
        <strain evidence="4">cv. Landsberg erecta</strain>
    </source>
</reference>
<dbReference type="InterPro" id="IPR012337">
    <property type="entry name" value="RNaseH-like_sf"/>
</dbReference>
<dbReference type="Pfam" id="PF13966">
    <property type="entry name" value="zf-RVT"/>
    <property type="match status" value="1"/>
</dbReference>
<dbReference type="InterPro" id="IPR036691">
    <property type="entry name" value="Endo/exonu/phosph_ase_sf"/>
</dbReference>
<dbReference type="InterPro" id="IPR036397">
    <property type="entry name" value="RNaseH_sf"/>
</dbReference>
<dbReference type="PANTHER" id="PTHR33116:SF86">
    <property type="entry name" value="REVERSE TRANSCRIPTASE DOMAIN-CONTAINING PROTEIN"/>
    <property type="match status" value="1"/>
</dbReference>
<dbReference type="CDD" id="cd06222">
    <property type="entry name" value="RNase_H_like"/>
    <property type="match status" value="1"/>
</dbReference>
<dbReference type="ExpressionAtlas" id="A0A178UU29">
    <property type="expression patterns" value="baseline and differential"/>
</dbReference>
<comment type="caution">
    <text evidence="3">The sequence shown here is derived from an EMBL/GenBank/DDBJ whole genome shotgun (WGS) entry which is preliminary data.</text>
</comment>
<evidence type="ECO:0000256" key="1">
    <source>
        <dbReference type="SAM" id="MobiDB-lite"/>
    </source>
</evidence>
<sequence>MEKRIPNHLKGKGLASGFSPPPCRRIRAPELDTADLIEENSLTLIGRLTNPACQRLWALFPFLSNRWNLKGKALGSDLGKGCFQFKFDFEEDLLSVLKNRPYHFDQWMVIIQKWEPIISDSFPSMIPFWIELQGLPKHYWQPKMLDAIGDDLGDIRDMEITSSSVKIRVLLNGLNPLVKETVVEFPNTQEARVSLDYKNLKNHCTHCQRLTHDKKSCPGLQSVPEPQKAPSPLLVPSSSLQKSNSRNYYVPQDNFAAPRSLSQGSERNYIPSKEISQRDRPYRGEQRDTSASRSYPQRQRPYADSSFNLSEASRQSHRRTRSTANHSRGESRNFPPRQRLQWREKTPPPPNLPEFSGSSRQRRPPLERVSVTAASSQTPPPIPTNEEVMGDLREVTLQYISVTDPTESAARKRRVIQGEAQNLMAETASQMILAATQANKTAREAIGSLPGNLETTQDSPSLPPGFSGLAAPPAKKRRGQPPLAKNQSKASLSLLGAKSSKRNKCTIQNSPKRRATPENVVPVVERNNETIIRAPTKGSISNIEPSNIPSSSKQAPKGKIIPAMIHSTISPDILFLMETKNPDDKVEKVLTGLSYPSHHNVSPHSPGGGGLALFWKKEVEVTILTTCQNFIDTKIKHAGKSFYSTCLYGEPDRSKRKVIWEQLTERGLSREEPWFLTGDFNDIINSFEKQGGPVRHEGTFVDIRSFMAACDLYDLRHSGNFFSWRGKRNDHLVHCRLDRAMSNSSWAETYPFSHSEYLRFEGSDHRPILTVLDLTKKKKKGIFRYDRRLRANEEVKNIIQAAWSADDQEDVHEKINRCRRDIITWTRETHQNINQSLLEAYKEEEIFSKQRSRQLWLASGDKNSGYFHAITKGRATINKFSIIEGNDGFPQFEEDGILRVITDYFQNLFTSQDGERAELIKEAIQPRISAETNLYLTAQPSDEEIKGACFSIHPDKAPGPDGFSACFFQSNWDTVGPHVISEVQSFFLSDSLPGKINLTHIRLIPKIHSPQKMVDYRPIALCTVFYKIIAKLLSRRLQPVLQDIISENQSAFVPKRAITDNVLITHEVLHYLKTSKAKDICYMAVKTDMSKAYDRIEWEFIRLVMERMGFHPKWIGWIMQCISTVTYSFLLNNSAQGSIVPQRGIRQGDPLSPYLFILCSEVLSGLCSNAQVDGSLTGIRVALGCPRINHLLFADDTMFFCRSDEKSCFSLLNILQRYEKASGQMINKGKSAITFSAKTSDPAKSKVHQILGMQQVGGLGKYLGLPELFGKKKRDMFNLIIDRIRQRALCWSSRFLSTAGKATMLKSVLSAMPTYTMFCFKIPVSLCKRIQSALTRFWWDSSETNRKMCWISWQKLVQPKGEGGLGFRDIPCFNDGLLAKISWRILQKPSCLLAKILLGKYCRSVPFLDCNAPGNASHGWKGILIGRDLLKHHLGKAIGSGSTTLLWSEPWISLSQSITPMGPPTESSQNLTVDHLICPTTKSWIIERMLLPDLEQEILSIRPSKSRLLDKFIWLLSKNGDYSAKSGYQAALMFKENPVPPSFLSGFNWFKEVWNLKCLQKIKFFLWKALAGALPVGELLRSRGIRAESSCPHCQAAETCLHLFFHCPFAKEIWAAAPFKSTINPLRISSFRSGIEGSKAWTTLPPTGLAQPQPPTSGTHFTGSLPPPVSPETMICFSDAAWHSDTKMAGFGWIFLNQASKLEIQGFGTNLNVGSSLLAEALALYSAQQQALDLGFKKLHFASDSQLLISALNSGSSSKELYGILQDILSLALNFEEISFSFVSRKLNSRADAIAKSAILALIVPASVTSTPPVHI</sequence>
<accession>A0A178UU29</accession>
<dbReference type="Pfam" id="PF13456">
    <property type="entry name" value="RVT_3"/>
    <property type="match status" value="1"/>
</dbReference>
<dbReference type="Pfam" id="PF03372">
    <property type="entry name" value="Exo_endo_phos"/>
    <property type="match status" value="1"/>
</dbReference>
<dbReference type="SUPFAM" id="SSF53098">
    <property type="entry name" value="Ribonuclease H-like"/>
    <property type="match status" value="1"/>
</dbReference>
<feature type="region of interest" description="Disordered" evidence="1">
    <location>
        <begin position="213"/>
        <end position="386"/>
    </location>
</feature>